<keyword evidence="2" id="KW-1185">Reference proteome</keyword>
<evidence type="ECO:0000313" key="2">
    <source>
        <dbReference type="Proteomes" id="UP000202089"/>
    </source>
</evidence>
<dbReference type="KEGG" id="vg:28801475"/>
<proteinExistence type="predicted"/>
<dbReference type="EMBL" id="KU998255">
    <property type="protein sequence ID" value="ANA87602.1"/>
    <property type="molecule type" value="Genomic_DNA"/>
</dbReference>
<gene>
    <name evidence="1" type="primary">24</name>
    <name evidence="1" type="ORF">MCGONAGALL_24</name>
</gene>
<evidence type="ECO:0000313" key="1">
    <source>
        <dbReference type="EMBL" id="ANA87602.1"/>
    </source>
</evidence>
<accession>A0A160DHQ2</accession>
<dbReference type="GeneID" id="28801475"/>
<protein>
    <submittedName>
        <fullName evidence="1">Uncharacterized protein</fullName>
    </submittedName>
</protein>
<name>A0A160DHQ2_9CAUD</name>
<dbReference type="RefSeq" id="YP_009274036.1">
    <property type="nucleotide sequence ID" value="NC_030912.1"/>
</dbReference>
<reference evidence="2" key="1">
    <citation type="submission" date="2016-03" db="EMBL/GenBank/DDBJ databases">
        <authorList>
            <person name="Ploux O."/>
        </authorList>
    </citation>
    <scope>NUCLEOTIDE SEQUENCE [LARGE SCALE GENOMIC DNA]</scope>
</reference>
<sequence length="64" mass="7452">MKFEWRSEHPSTVEENRAGVLANKPRCSLCDRPFHPKYDPPRDLICRDCRDQPPTAPDPSEVLF</sequence>
<dbReference type="Proteomes" id="UP000202089">
    <property type="component" value="Segment"/>
</dbReference>
<organism evidence="1 2">
    <name type="scientific">Gordonia phage McGonagall</name>
    <dbReference type="NCBI Taxonomy" id="1838072"/>
    <lineage>
        <taxon>Viruses</taxon>
        <taxon>Duplodnaviria</taxon>
        <taxon>Heunggongvirae</taxon>
        <taxon>Uroviricota</taxon>
        <taxon>Caudoviricetes</taxon>
        <taxon>Mcgonagallvirus</taxon>
        <taxon>Mcgonagallvirus macgonagall</taxon>
    </lineage>
</organism>